<feature type="transmembrane region" description="Helical" evidence="1">
    <location>
        <begin position="21"/>
        <end position="43"/>
    </location>
</feature>
<feature type="domain" description="CAAX prenyl protease 2/Lysostaphin resistance protein A-like" evidence="2">
    <location>
        <begin position="159"/>
        <end position="251"/>
    </location>
</feature>
<keyword evidence="3" id="KW-0378">Hydrolase</keyword>
<dbReference type="GO" id="GO:0080120">
    <property type="term" value="P:CAAX-box protein maturation"/>
    <property type="evidence" value="ECO:0007669"/>
    <property type="project" value="UniProtKB-ARBA"/>
</dbReference>
<evidence type="ECO:0000259" key="2">
    <source>
        <dbReference type="Pfam" id="PF02517"/>
    </source>
</evidence>
<keyword evidence="1" id="KW-0472">Membrane</keyword>
<reference evidence="3 4" key="1">
    <citation type="submission" date="2019-02" db="EMBL/GenBank/DDBJ databases">
        <authorList>
            <person name="Sun L."/>
            <person name="Pan D."/>
            <person name="Wu X."/>
        </authorList>
    </citation>
    <scope>NUCLEOTIDE SEQUENCE [LARGE SCALE GENOMIC DNA]</scope>
    <source>
        <strain evidence="3 4">JW-1</strain>
    </source>
</reference>
<evidence type="ECO:0000313" key="4">
    <source>
        <dbReference type="Proteomes" id="UP000289260"/>
    </source>
</evidence>
<keyword evidence="4" id="KW-1185">Reference proteome</keyword>
<dbReference type="Proteomes" id="UP000289260">
    <property type="component" value="Chromosome"/>
</dbReference>
<dbReference type="AlphaFoldDB" id="A0A4P6KGP3"/>
<dbReference type="OrthoDB" id="4453618at2"/>
<dbReference type="RefSeq" id="WP_130110713.1">
    <property type="nucleotide sequence ID" value="NZ_CP035806.1"/>
</dbReference>
<feature type="transmembrane region" description="Helical" evidence="1">
    <location>
        <begin position="160"/>
        <end position="184"/>
    </location>
</feature>
<evidence type="ECO:0000256" key="1">
    <source>
        <dbReference type="SAM" id="Phobius"/>
    </source>
</evidence>
<proteinExistence type="predicted"/>
<feature type="transmembrane region" description="Helical" evidence="1">
    <location>
        <begin position="114"/>
        <end position="140"/>
    </location>
</feature>
<keyword evidence="3" id="KW-0482">Metalloprotease</keyword>
<feature type="transmembrane region" description="Helical" evidence="1">
    <location>
        <begin position="215"/>
        <end position="232"/>
    </location>
</feature>
<keyword evidence="1" id="KW-1133">Transmembrane helix</keyword>
<dbReference type="GO" id="GO:0006508">
    <property type="term" value="P:proteolysis"/>
    <property type="evidence" value="ECO:0007669"/>
    <property type="project" value="UniProtKB-KW"/>
</dbReference>
<dbReference type="GO" id="GO:0008237">
    <property type="term" value="F:metallopeptidase activity"/>
    <property type="evidence" value="ECO:0007669"/>
    <property type="project" value="UniProtKB-KW"/>
</dbReference>
<keyword evidence="3" id="KW-0645">Protease</keyword>
<keyword evidence="1" id="KW-0812">Transmembrane</keyword>
<dbReference type="InterPro" id="IPR003675">
    <property type="entry name" value="Rce1/LyrA-like_dom"/>
</dbReference>
<protein>
    <submittedName>
        <fullName evidence="3">CPBP family intramembrane metalloprotease</fullName>
    </submittedName>
</protein>
<accession>A0A4P6KGP3</accession>
<dbReference type="Pfam" id="PF02517">
    <property type="entry name" value="Rce1-like"/>
    <property type="match status" value="1"/>
</dbReference>
<feature type="transmembrane region" description="Helical" evidence="1">
    <location>
        <begin position="71"/>
        <end position="93"/>
    </location>
</feature>
<dbReference type="KEGG" id="ltr:EVS81_12740"/>
<sequence>MRPPQYARFDVVPISKRRLRWELAIVLALSFGYAGVQSIITILRRLSQETALASQTATINRPLAEQPLFDLAYQLLGFFGELAPVALVAYLLWRSAAPHLGNLGLGRLPGRDGRWWLADTGWGVLLAAAIGIPGLAFYLFSRIIGINANVVPTALDAYWWTVPVLILSALRAALGEELIVVAYFFDRMRRLGVGPLATIVSSALLRGSYHLYQGIGAFIGNVVMGLLFGWVYHRWGRSLPLIIAHWLLNIVSFVGYPLALLLWPALFEVAP</sequence>
<dbReference type="EMBL" id="CP035806">
    <property type="protein sequence ID" value="QBE49586.1"/>
    <property type="molecule type" value="Genomic_DNA"/>
</dbReference>
<name>A0A4P6KGP3_9MICO</name>
<dbReference type="GO" id="GO:0004175">
    <property type="term" value="F:endopeptidase activity"/>
    <property type="evidence" value="ECO:0007669"/>
    <property type="project" value="UniProtKB-ARBA"/>
</dbReference>
<gene>
    <name evidence="3" type="ORF">EVS81_12740</name>
</gene>
<organism evidence="3 4">
    <name type="scientific">Leucobacter triazinivorans</name>
    <dbReference type="NCBI Taxonomy" id="1784719"/>
    <lineage>
        <taxon>Bacteria</taxon>
        <taxon>Bacillati</taxon>
        <taxon>Actinomycetota</taxon>
        <taxon>Actinomycetes</taxon>
        <taxon>Micrococcales</taxon>
        <taxon>Microbacteriaceae</taxon>
        <taxon>Leucobacter</taxon>
    </lineage>
</organism>
<evidence type="ECO:0000313" key="3">
    <source>
        <dbReference type="EMBL" id="QBE49586.1"/>
    </source>
</evidence>
<feature type="transmembrane region" description="Helical" evidence="1">
    <location>
        <begin position="244"/>
        <end position="266"/>
    </location>
</feature>